<dbReference type="RefSeq" id="WP_208227051.1">
    <property type="nucleotide sequence ID" value="NZ_CP050854.1"/>
</dbReference>
<feature type="domain" description="PBP" evidence="2">
    <location>
        <begin position="103"/>
        <end position="303"/>
    </location>
</feature>
<evidence type="ECO:0000313" key="4">
    <source>
        <dbReference type="Proteomes" id="UP000671960"/>
    </source>
</evidence>
<dbReference type="InterPro" id="IPR024370">
    <property type="entry name" value="PBP_domain"/>
</dbReference>
<protein>
    <submittedName>
        <fullName evidence="3">Alkaline phosphatase</fullName>
    </submittedName>
</protein>
<dbReference type="EMBL" id="CP050854">
    <property type="protein sequence ID" value="QTF08714.1"/>
    <property type="molecule type" value="Genomic_DNA"/>
</dbReference>
<dbReference type="InterPro" id="IPR050962">
    <property type="entry name" value="Phosphate-bind_PstS"/>
</dbReference>
<reference evidence="3 4" key="1">
    <citation type="submission" date="2020-03" db="EMBL/GenBank/DDBJ databases">
        <authorList>
            <person name="Bakhshi Ganjeh M."/>
        </authorList>
    </citation>
    <scope>NUCLEOTIDE SEQUENCE [LARGE SCALE GENOMIC DNA]</scope>
    <source>
        <strain evidence="4">Iran 50</strain>
    </source>
</reference>
<dbReference type="SUPFAM" id="SSF53850">
    <property type="entry name" value="Periplasmic binding protein-like II"/>
    <property type="match status" value="1"/>
</dbReference>
<evidence type="ECO:0000256" key="1">
    <source>
        <dbReference type="ARBA" id="ARBA00008725"/>
    </source>
</evidence>
<evidence type="ECO:0000259" key="2">
    <source>
        <dbReference type="Pfam" id="PF12849"/>
    </source>
</evidence>
<comment type="similarity">
    <text evidence="1">Belongs to the PstS family.</text>
</comment>
<keyword evidence="4" id="KW-1185">Reference proteome</keyword>
<dbReference type="PANTHER" id="PTHR42996">
    <property type="entry name" value="PHOSPHATE-BINDING PROTEIN PSTS"/>
    <property type="match status" value="1"/>
</dbReference>
<proteinExistence type="inferred from homology"/>
<sequence length="425" mass="45201">MKGKRSRERDLRGYGLAFVIRPVGRVHPPGLYRFEYSTVRASSHDGGTSGKTGEHGYEHVVYSESAGRGRYDDGGSRVGGGATLPEDLYNEILTKTPLPGFNAYIGAGSGNGKSAFLNNDATKLNLAAGTPVDYAGSDSLLSATELQNYQINSESAFGPLIQVPVAITSIAVPFNVPGLGSLNLTSGQLARIFADPAVLTWNDPALGIANAPNADIKVVYRSDENGASEIFLRYLNAINSGLVWSVSNDFTKVINVNSSSKFVAATGDSGVVNAVNNTPYSIGYAGPDKVDYDNPARVASINGLLPAEVNIQAVLQTVTPPSTAADKADPAKWGISNANPEQGYPIVASTNLLFSQCYKDAGDNLRIREFFNQQYGTVNDTAIATHGFVPLRNDWKRAIRDTFWNANSSLSIGNPNVCNGIGRAQ</sequence>
<dbReference type="PANTHER" id="PTHR42996:SF1">
    <property type="entry name" value="PHOSPHATE-BINDING PROTEIN PSTS"/>
    <property type="match status" value="1"/>
</dbReference>
<evidence type="ECO:0000313" key="3">
    <source>
        <dbReference type="EMBL" id="QTF08714.1"/>
    </source>
</evidence>
<accession>A0ABX7USH8</accession>
<dbReference type="Pfam" id="PF12849">
    <property type="entry name" value="PBP_like_2"/>
    <property type="match status" value="1"/>
</dbReference>
<dbReference type="Gene3D" id="3.40.190.10">
    <property type="entry name" value="Periplasmic binding protein-like II"/>
    <property type="match status" value="2"/>
</dbReference>
<dbReference type="Proteomes" id="UP000671960">
    <property type="component" value="Chromosome"/>
</dbReference>
<gene>
    <name evidence="3" type="ORF">HC231_12985</name>
</gene>
<organism evidence="3 4">
    <name type="scientific">Brenneria izadpanahii</name>
    <dbReference type="NCBI Taxonomy" id="2722756"/>
    <lineage>
        <taxon>Bacteria</taxon>
        <taxon>Pseudomonadati</taxon>
        <taxon>Pseudomonadota</taxon>
        <taxon>Gammaproteobacteria</taxon>
        <taxon>Enterobacterales</taxon>
        <taxon>Pectobacteriaceae</taxon>
        <taxon>Brenneria</taxon>
    </lineage>
</organism>
<name>A0ABX7USH8_9GAMM</name>